<name>A0A0D6QY52_ARACU</name>
<feature type="transmembrane region" description="Helical" evidence="2">
    <location>
        <begin position="75"/>
        <end position="97"/>
    </location>
</feature>
<dbReference type="InterPro" id="IPR019273">
    <property type="entry name" value="Lunapark_Znf"/>
</dbReference>
<evidence type="ECO:0000259" key="3">
    <source>
        <dbReference type="Pfam" id="PF10058"/>
    </source>
</evidence>
<dbReference type="PANTHER" id="PTHR22166:SF12">
    <property type="entry name" value="ENDOPLASMIC RETICULUM JUNCTION FORMATION PROTEIN LUNAPARK"/>
    <property type="match status" value="1"/>
</dbReference>
<feature type="region of interest" description="Disordered" evidence="1">
    <location>
        <begin position="227"/>
        <end position="261"/>
    </location>
</feature>
<dbReference type="GO" id="GO:0071782">
    <property type="term" value="C:endoplasmic reticulum tubular network"/>
    <property type="evidence" value="ECO:0007669"/>
    <property type="project" value="TreeGrafter"/>
</dbReference>
<feature type="compositionally biased region" description="Low complexity" evidence="1">
    <location>
        <begin position="370"/>
        <end position="381"/>
    </location>
</feature>
<feature type="transmembrane region" description="Helical" evidence="2">
    <location>
        <begin position="109"/>
        <end position="129"/>
    </location>
</feature>
<dbReference type="EMBL" id="GCKF01040484">
    <property type="protein sequence ID" value="JAG95469.1"/>
    <property type="molecule type" value="Transcribed_RNA"/>
</dbReference>
<feature type="compositionally biased region" description="Polar residues" evidence="1">
    <location>
        <begin position="352"/>
        <end position="369"/>
    </location>
</feature>
<sequence length="396" mass="43643">MASTETENVVATETYPLVVTSNLSVQPRNSFFSRIWGAIFRPGKEDFEKKLENLSKEEAAVYARSKKRTQTWRKIARALIVYSVIFELAAVVIALMSTRSPDLTWQMRALRVLPIFALPALSTIMYSAFGNYFRMREKKDQKTLDRLRAERKAKIDELKERTNYYLTQQLIQRYDLDPAAKAAAASALVSKLGAEAGLNVSIQDSSLNQNQGKSHDMEVVQSAGLRNRRPPHTRSHSIGSISTEKLAEQPATTAMPGTPSEVASQQGFVFENHQNARASEGGWIARIAAMLVGEDPTQCYALICSNCHMHNGLARKEDFPYITYYCPHCNAFNGSRKAEIGEGVAGAGGSNLVTDGNESLAGQRQSLSSNEGNEGNEANAEVVRKPTDDLTAETAK</sequence>
<evidence type="ECO:0000256" key="2">
    <source>
        <dbReference type="SAM" id="Phobius"/>
    </source>
</evidence>
<dbReference type="PANTHER" id="PTHR22166">
    <property type="entry name" value="ENDOPLASMIC RETICULUM JUNCTION FORMATION PROTEIN LUNAPARK"/>
    <property type="match status" value="1"/>
</dbReference>
<dbReference type="GO" id="GO:0071786">
    <property type="term" value="P:endoplasmic reticulum tubular network organization"/>
    <property type="evidence" value="ECO:0007669"/>
    <property type="project" value="InterPro"/>
</dbReference>
<dbReference type="AlphaFoldDB" id="A0A0D6QY52"/>
<organism evidence="4">
    <name type="scientific">Araucaria cunninghamii</name>
    <name type="common">Hoop pine</name>
    <name type="synonym">Moreton Bay pine</name>
    <dbReference type="NCBI Taxonomy" id="56994"/>
    <lineage>
        <taxon>Eukaryota</taxon>
        <taxon>Viridiplantae</taxon>
        <taxon>Streptophyta</taxon>
        <taxon>Embryophyta</taxon>
        <taxon>Tracheophyta</taxon>
        <taxon>Spermatophyta</taxon>
        <taxon>Pinopsida</taxon>
        <taxon>Pinidae</taxon>
        <taxon>Conifers II</taxon>
        <taxon>Araucariales</taxon>
        <taxon>Araucariaceae</taxon>
        <taxon>Araucaria</taxon>
    </lineage>
</organism>
<feature type="domain" description="Lunapark zinc ribbon" evidence="3">
    <location>
        <begin position="283"/>
        <end position="333"/>
    </location>
</feature>
<protein>
    <recommendedName>
        <fullName evidence="3">Lunapark zinc ribbon domain-containing protein</fullName>
    </recommendedName>
</protein>
<feature type="region of interest" description="Disordered" evidence="1">
    <location>
        <begin position="352"/>
        <end position="396"/>
    </location>
</feature>
<keyword evidence="2" id="KW-0812">Transmembrane</keyword>
<evidence type="ECO:0000313" key="4">
    <source>
        <dbReference type="EMBL" id="JAG95469.1"/>
    </source>
</evidence>
<dbReference type="InterPro" id="IPR040115">
    <property type="entry name" value="Lnp"/>
</dbReference>
<keyword evidence="2" id="KW-1133">Transmembrane helix</keyword>
<evidence type="ECO:0000256" key="1">
    <source>
        <dbReference type="SAM" id="MobiDB-lite"/>
    </source>
</evidence>
<accession>A0A0D6QY52</accession>
<proteinExistence type="predicted"/>
<dbReference type="Pfam" id="PF10058">
    <property type="entry name" value="Zn_ribbon_10"/>
    <property type="match status" value="1"/>
</dbReference>
<keyword evidence="2" id="KW-0472">Membrane</keyword>
<reference evidence="4" key="1">
    <citation type="submission" date="2015-03" db="EMBL/GenBank/DDBJ databases">
        <title>A transcriptome of Araucaria cunninghamii, an australian fine timber species.</title>
        <authorList>
            <person name="Jing Yi C.J.Y."/>
            <person name="Yin San L.Y.S."/>
            <person name="Abdul Karim S.S."/>
            <person name="Wan Azmi N.N."/>
            <person name="Hercus R.R."/>
            <person name="Croft L.L."/>
        </authorList>
    </citation>
    <scope>NUCLEOTIDE SEQUENCE</scope>
    <source>
        <strain evidence="4">MI0301</strain>
        <tissue evidence="4">Leaf</tissue>
    </source>
</reference>